<dbReference type="RefSeq" id="WP_339114309.1">
    <property type="nucleotide sequence ID" value="NZ_JAYWLC010000005.1"/>
</dbReference>
<sequence>MFAASSEGKTEGLCEGTLVLTKFGWRAVETLQADDEVMTFDHGYRPLRRIARSLSLAGSADCPDHGQLVAVPAQALGNRDAIVLQPNQYVMIESDMAEDAFGDPFVLVPAHALTGYRGIARADTAQRLSVYTLQFADDEVIYVNGAGLVHCGGTSTAGLEQLIGGNLPSYISLPVEAARAVIDALKEGDETGQEDDAAL</sequence>
<dbReference type="InterPro" id="IPR028992">
    <property type="entry name" value="Hedgehog/Intein_dom"/>
</dbReference>
<dbReference type="Proteomes" id="UP001438953">
    <property type="component" value="Unassembled WGS sequence"/>
</dbReference>
<keyword evidence="3" id="KW-1185">Reference proteome</keyword>
<dbReference type="Pfam" id="PF13403">
    <property type="entry name" value="Hint_2"/>
    <property type="match status" value="1"/>
</dbReference>
<name>A0ABV1SGD8_9RHOB</name>
<gene>
    <name evidence="2" type="ORF">VSX56_07895</name>
</gene>
<proteinExistence type="predicted"/>
<evidence type="ECO:0000313" key="3">
    <source>
        <dbReference type="Proteomes" id="UP001438953"/>
    </source>
</evidence>
<protein>
    <submittedName>
        <fullName evidence="2">Hint domain-containing protein</fullName>
    </submittedName>
</protein>
<evidence type="ECO:0000259" key="1">
    <source>
        <dbReference type="Pfam" id="PF13403"/>
    </source>
</evidence>
<feature type="domain" description="Hedgehog/Intein (Hint)" evidence="1">
    <location>
        <begin position="13"/>
        <end position="146"/>
    </location>
</feature>
<accession>A0ABV1SGD8</accession>
<reference evidence="2 3" key="1">
    <citation type="submission" date="2024-01" db="EMBL/GenBank/DDBJ databases">
        <authorList>
            <person name="Deng Y."/>
            <person name="Su J."/>
        </authorList>
    </citation>
    <scope>NUCLEOTIDE SEQUENCE [LARGE SCALE GENOMIC DNA]</scope>
    <source>
        <strain evidence="2 3">CPCC 100088</strain>
    </source>
</reference>
<comment type="caution">
    <text evidence="2">The sequence shown here is derived from an EMBL/GenBank/DDBJ whole genome shotgun (WGS) entry which is preliminary data.</text>
</comment>
<dbReference type="EMBL" id="JAYWLC010000005">
    <property type="protein sequence ID" value="MER5171696.1"/>
    <property type="molecule type" value="Genomic_DNA"/>
</dbReference>
<evidence type="ECO:0000313" key="2">
    <source>
        <dbReference type="EMBL" id="MER5171696.1"/>
    </source>
</evidence>
<organism evidence="2 3">
    <name type="scientific">Thioclava kandeliae</name>
    <dbReference type="NCBI Taxonomy" id="3070818"/>
    <lineage>
        <taxon>Bacteria</taxon>
        <taxon>Pseudomonadati</taxon>
        <taxon>Pseudomonadota</taxon>
        <taxon>Alphaproteobacteria</taxon>
        <taxon>Rhodobacterales</taxon>
        <taxon>Paracoccaceae</taxon>
        <taxon>Thioclava</taxon>
    </lineage>
</organism>
<reference evidence="2 3" key="2">
    <citation type="submission" date="2024-06" db="EMBL/GenBank/DDBJ databases">
        <title>Thioclava kandeliae sp. nov. from a rhizosphere soil sample of Kandelia candel in a mangrove.</title>
        <authorList>
            <person name="Mu T."/>
        </authorList>
    </citation>
    <scope>NUCLEOTIDE SEQUENCE [LARGE SCALE GENOMIC DNA]</scope>
    <source>
        <strain evidence="2 3">CPCC 100088</strain>
    </source>
</reference>